<dbReference type="RefSeq" id="WP_111216282.1">
    <property type="nucleotide sequence ID" value="NZ_CP117255.1"/>
</dbReference>
<dbReference type="SUPFAM" id="SSF51735">
    <property type="entry name" value="NAD(P)-binding Rossmann-fold domains"/>
    <property type="match status" value="1"/>
</dbReference>
<dbReference type="InterPro" id="IPR013118">
    <property type="entry name" value="Mannitol_DH_C"/>
</dbReference>
<name>A0AAF1K7R2_9HYPH</name>
<dbReference type="InterPro" id="IPR013131">
    <property type="entry name" value="Mannitol_DH_N"/>
</dbReference>
<dbReference type="KEGG" id="rtu:PR017_17465"/>
<evidence type="ECO:0000313" key="6">
    <source>
        <dbReference type="Proteomes" id="UP000249499"/>
    </source>
</evidence>
<dbReference type="Pfam" id="PF08125">
    <property type="entry name" value="Mannitol_dh_C"/>
    <property type="match status" value="1"/>
</dbReference>
<reference evidence="5 6" key="1">
    <citation type="journal article" date="2018" name="Sci. Rep.">
        <title>Rhizobium tumorigenes sp. nov., a novel plant tumorigenic bacterium isolated from cane gall tumors on thornless blackberry.</title>
        <authorList>
            <person name="Kuzmanovi N."/>
            <person name="Smalla K."/>
            <person name="Gronow S."/>
            <person name="PuBawska J."/>
        </authorList>
    </citation>
    <scope>NUCLEOTIDE SEQUENCE [LARGE SCALE GENOMIC DNA]</scope>
    <source>
        <strain evidence="5 6">1078</strain>
    </source>
</reference>
<dbReference type="AlphaFoldDB" id="A0AAF1K7R2"/>
<dbReference type="InterPro" id="IPR036291">
    <property type="entry name" value="NAD(P)-bd_dom_sf"/>
</dbReference>
<evidence type="ECO:0000259" key="3">
    <source>
        <dbReference type="Pfam" id="PF01232"/>
    </source>
</evidence>
<dbReference type="Gene3D" id="3.40.50.720">
    <property type="entry name" value="NAD(P)-binding Rossmann-like Domain"/>
    <property type="match status" value="1"/>
</dbReference>
<keyword evidence="2" id="KW-0520">NAD</keyword>
<protein>
    <submittedName>
        <fullName evidence="5">Mannitol dehydrogenase family protein</fullName>
    </submittedName>
</protein>
<organism evidence="5 6">
    <name type="scientific">Rhizobium tumorigenes</name>
    <dbReference type="NCBI Taxonomy" id="2041385"/>
    <lineage>
        <taxon>Bacteria</taxon>
        <taxon>Pseudomonadati</taxon>
        <taxon>Pseudomonadota</taxon>
        <taxon>Alphaproteobacteria</taxon>
        <taxon>Hyphomicrobiales</taxon>
        <taxon>Rhizobiaceae</taxon>
        <taxon>Rhizobium/Agrobacterium group</taxon>
        <taxon>Rhizobium</taxon>
    </lineage>
</organism>
<dbReference type="InterPro" id="IPR013328">
    <property type="entry name" value="6PGD_dom2"/>
</dbReference>
<evidence type="ECO:0000313" key="5">
    <source>
        <dbReference type="EMBL" id="WFR95524.1"/>
    </source>
</evidence>
<feature type="domain" description="Mannitol dehydrogenase N-terminal" evidence="3">
    <location>
        <begin position="5"/>
        <end position="222"/>
    </location>
</feature>
<dbReference type="PANTHER" id="PTHR30524:SF0">
    <property type="entry name" value="ALTRONATE OXIDOREDUCTASE-RELATED"/>
    <property type="match status" value="1"/>
</dbReference>
<dbReference type="EMBL" id="CP117255">
    <property type="protein sequence ID" value="WFR95524.1"/>
    <property type="molecule type" value="Genomic_DNA"/>
</dbReference>
<proteinExistence type="predicted"/>
<evidence type="ECO:0000256" key="2">
    <source>
        <dbReference type="ARBA" id="ARBA00023027"/>
    </source>
</evidence>
<dbReference type="Pfam" id="PF01232">
    <property type="entry name" value="Mannitol_dh"/>
    <property type="match status" value="1"/>
</dbReference>
<sequence>MKTPIMQFGTSRFLQAHADLFVSEAMEKGEALGPITVVQTTGASERAERLKGLAVEGGFPVHIRGIEHGRPVDRVQQVTSVRRALSASADWAEVERIFVEEVELVLCNTADRGYDISLEPVTLPPNLPVSFPGKLTVLLHRRFVSGRTGLTILPCELISRNGEALRAIVTGLASSWYADDAFNAWLATDVIFCNTLVDRIVSEPLSPAGAVAEPYALWAIQRMPGQALPCIHPDIVVADDIEPYEKLKLFILNLGHTFLANRWIEQGSTEAMTVREMLGDAQTRSALVSLYETEVVPGFARKKMQVEAEAYVVATLQRFDNPFLNHKLSDIAQNHAEKIRRRFQGFVEWSGITAPTLQAIIRSNADV</sequence>
<dbReference type="PANTHER" id="PTHR30524">
    <property type="entry name" value="MANNITOL-1-PHOSPHATE 5-DEHYDROGENASE"/>
    <property type="match status" value="1"/>
</dbReference>
<evidence type="ECO:0000256" key="1">
    <source>
        <dbReference type="ARBA" id="ARBA00023002"/>
    </source>
</evidence>
<dbReference type="InterPro" id="IPR008927">
    <property type="entry name" value="6-PGluconate_DH-like_C_sf"/>
</dbReference>
<evidence type="ECO:0000259" key="4">
    <source>
        <dbReference type="Pfam" id="PF08125"/>
    </source>
</evidence>
<reference evidence="6" key="2">
    <citation type="journal article" date="2023" name="MicrobiologyOpen">
        <title>Genomics of the tumorigenes clade of the family Rhizobiaceae and description of Rhizobium rhododendri sp. nov.</title>
        <authorList>
            <person name="Kuzmanovic N."/>
            <person name="diCenzo G.C."/>
            <person name="Bunk B."/>
            <person name="Sproeer C."/>
            <person name="Fruehling A."/>
            <person name="Neumann-Schaal M."/>
            <person name="Overmann J."/>
            <person name="Smalla K."/>
        </authorList>
    </citation>
    <scope>NUCLEOTIDE SEQUENCE [LARGE SCALE GENOMIC DNA]</scope>
    <source>
        <strain evidence="6">1078</strain>
    </source>
</reference>
<keyword evidence="6" id="KW-1185">Reference proteome</keyword>
<dbReference type="Gene3D" id="1.10.1040.10">
    <property type="entry name" value="N-(1-d-carboxylethyl)-l-norvaline Dehydrogenase, domain 2"/>
    <property type="match status" value="1"/>
</dbReference>
<keyword evidence="1" id="KW-0560">Oxidoreductase</keyword>
<gene>
    <name evidence="5" type="ORF">PR017_17465</name>
</gene>
<accession>A0AAF1K7R2</accession>
<dbReference type="Proteomes" id="UP000249499">
    <property type="component" value="Chromosome"/>
</dbReference>
<dbReference type="SUPFAM" id="SSF48179">
    <property type="entry name" value="6-phosphogluconate dehydrogenase C-terminal domain-like"/>
    <property type="match status" value="1"/>
</dbReference>
<feature type="domain" description="Mannitol dehydrogenase C-terminal" evidence="4">
    <location>
        <begin position="240"/>
        <end position="343"/>
    </location>
</feature>
<dbReference type="GO" id="GO:0016491">
    <property type="term" value="F:oxidoreductase activity"/>
    <property type="evidence" value="ECO:0007669"/>
    <property type="project" value="UniProtKB-KW"/>
</dbReference>